<keyword evidence="3" id="KW-0676">Redox-active center</keyword>
<dbReference type="InterPro" id="IPR013766">
    <property type="entry name" value="Thioredoxin_domain"/>
</dbReference>
<dbReference type="OrthoDB" id="9781543at2"/>
<accession>A0A2Z4LLW2</accession>
<gene>
    <name evidence="4" type="ORF">DK849_01600</name>
</gene>
<dbReference type="Proteomes" id="UP000249865">
    <property type="component" value="Chromosome"/>
</dbReference>
<reference evidence="5" key="1">
    <citation type="submission" date="2018-06" db="EMBL/GenBank/DDBJ databases">
        <title>Complete genome sequences of Mycoplasma anatis, M. anseris and M. cloacale type strains.</title>
        <authorList>
            <person name="Grozner D."/>
            <person name="Forro B."/>
            <person name="Sulyok K.M."/>
            <person name="Marton S."/>
            <person name="Kreizinger Z."/>
            <person name="Banyai K."/>
            <person name="Gyuranecz M."/>
        </authorList>
    </citation>
    <scope>NUCLEOTIDE SEQUENCE [LARGE SCALE GENOMIC DNA]</scope>
    <source>
        <strain evidence="5">NCTC 10199</strain>
    </source>
</reference>
<dbReference type="InterPro" id="IPR036249">
    <property type="entry name" value="Thioredoxin-like_sf"/>
</dbReference>
<protein>
    <submittedName>
        <fullName evidence="4">Thiol peroxidase</fullName>
    </submittedName>
</protein>
<dbReference type="Pfam" id="PF00578">
    <property type="entry name" value="AhpC-TSA"/>
    <property type="match status" value="1"/>
</dbReference>
<dbReference type="Gene3D" id="3.40.30.10">
    <property type="entry name" value="Glutaredoxin"/>
    <property type="match status" value="1"/>
</dbReference>
<dbReference type="KEGG" id="mclo:DK849_01600"/>
<dbReference type="PANTHER" id="PTHR43110:SF1">
    <property type="entry name" value="THIOL PEROXIDASE"/>
    <property type="match status" value="1"/>
</dbReference>
<name>A0A2Z4LLW2_9BACT</name>
<dbReference type="PROSITE" id="PS51352">
    <property type="entry name" value="THIOREDOXIN_2"/>
    <property type="match status" value="1"/>
</dbReference>
<keyword evidence="2" id="KW-0049">Antioxidant</keyword>
<dbReference type="GO" id="GO:0004601">
    <property type="term" value="F:peroxidase activity"/>
    <property type="evidence" value="ECO:0007669"/>
    <property type="project" value="UniProtKB-KW"/>
</dbReference>
<evidence type="ECO:0000256" key="1">
    <source>
        <dbReference type="ARBA" id="ARBA00022559"/>
    </source>
</evidence>
<keyword evidence="1 4" id="KW-0560">Oxidoreductase</keyword>
<dbReference type="PANTHER" id="PTHR43110">
    <property type="entry name" value="THIOL PEROXIDASE"/>
    <property type="match status" value="1"/>
</dbReference>
<dbReference type="RefSeq" id="WP_051622627.1">
    <property type="nucleotide sequence ID" value="NZ_CP030103.1"/>
</dbReference>
<sequence>MRTITMKNNPLHLMDEEIKINDQVELKGALIGSFEQKLFNNEQKYTVLATFPSINTQVCDMQILELSKISQSYPNINFVSFSADLPTALNSYATLGHPIGSIQMYSDYYDLYVGHQLGIVIKEIHLLARGMFILDPNNRVIYKQINQELTTQVDFEQLINKLNEL</sequence>
<dbReference type="InterPro" id="IPR000866">
    <property type="entry name" value="AhpC/TSA"/>
</dbReference>
<proteinExistence type="predicted"/>
<evidence type="ECO:0000256" key="3">
    <source>
        <dbReference type="ARBA" id="ARBA00023284"/>
    </source>
</evidence>
<keyword evidence="1 4" id="KW-0575">Peroxidase</keyword>
<evidence type="ECO:0000256" key="2">
    <source>
        <dbReference type="ARBA" id="ARBA00022862"/>
    </source>
</evidence>
<dbReference type="SUPFAM" id="SSF52833">
    <property type="entry name" value="Thioredoxin-like"/>
    <property type="match status" value="1"/>
</dbReference>
<dbReference type="InterPro" id="IPR050455">
    <property type="entry name" value="Tpx_Peroxidase_subfamily"/>
</dbReference>
<keyword evidence="5" id="KW-1185">Reference proteome</keyword>
<dbReference type="AlphaFoldDB" id="A0A2Z4LLW2"/>
<dbReference type="EMBL" id="CP030103">
    <property type="protein sequence ID" value="AWX42762.1"/>
    <property type="molecule type" value="Genomic_DNA"/>
</dbReference>
<organism evidence="4 5">
    <name type="scientific">Metamycoplasma cloacale</name>
    <dbReference type="NCBI Taxonomy" id="92401"/>
    <lineage>
        <taxon>Bacteria</taxon>
        <taxon>Bacillati</taxon>
        <taxon>Mycoplasmatota</taxon>
        <taxon>Mycoplasmoidales</taxon>
        <taxon>Metamycoplasmataceae</taxon>
        <taxon>Metamycoplasma</taxon>
    </lineage>
</organism>
<evidence type="ECO:0000313" key="5">
    <source>
        <dbReference type="Proteomes" id="UP000249865"/>
    </source>
</evidence>
<evidence type="ECO:0000313" key="4">
    <source>
        <dbReference type="EMBL" id="AWX42762.1"/>
    </source>
</evidence>